<protein>
    <recommendedName>
        <fullName evidence="4">Acyltransferase</fullName>
    </recommendedName>
</protein>
<dbReference type="Proteomes" id="UP001500841">
    <property type="component" value="Unassembled WGS sequence"/>
</dbReference>
<comment type="caution">
    <text evidence="2">The sequence shown here is derived from an EMBL/GenBank/DDBJ whole genome shotgun (WGS) entry which is preliminary data.</text>
</comment>
<accession>A0ABP7WND3</accession>
<evidence type="ECO:0000256" key="1">
    <source>
        <dbReference type="SAM" id="Phobius"/>
    </source>
</evidence>
<keyword evidence="1" id="KW-1133">Transmembrane helix</keyword>
<dbReference type="EMBL" id="BAABCV010000004">
    <property type="protein sequence ID" value="GAA4092877.1"/>
    <property type="molecule type" value="Genomic_DNA"/>
</dbReference>
<evidence type="ECO:0008006" key="4">
    <source>
        <dbReference type="Google" id="ProtNLM"/>
    </source>
</evidence>
<gene>
    <name evidence="2" type="ORF">GCM10022392_14080</name>
</gene>
<keyword evidence="3" id="KW-1185">Reference proteome</keyword>
<dbReference type="PANTHER" id="PTHR23416">
    <property type="entry name" value="SIALIC ACID SYNTHASE-RELATED"/>
    <property type="match status" value="1"/>
</dbReference>
<dbReference type="CDD" id="cd04647">
    <property type="entry name" value="LbH_MAT_like"/>
    <property type="match status" value="1"/>
</dbReference>
<keyword evidence="1" id="KW-0812">Transmembrane</keyword>
<evidence type="ECO:0000313" key="2">
    <source>
        <dbReference type="EMBL" id="GAA4092877.1"/>
    </source>
</evidence>
<reference evidence="3" key="1">
    <citation type="journal article" date="2019" name="Int. J. Syst. Evol. Microbiol.">
        <title>The Global Catalogue of Microorganisms (GCM) 10K type strain sequencing project: providing services to taxonomists for standard genome sequencing and annotation.</title>
        <authorList>
            <consortium name="The Broad Institute Genomics Platform"/>
            <consortium name="The Broad Institute Genome Sequencing Center for Infectious Disease"/>
            <person name="Wu L."/>
            <person name="Ma J."/>
        </authorList>
    </citation>
    <scope>NUCLEOTIDE SEQUENCE [LARGE SCALE GENOMIC DNA]</scope>
    <source>
        <strain evidence="3">JCM 17085</strain>
    </source>
</reference>
<proteinExistence type="predicted"/>
<dbReference type="SUPFAM" id="SSF51161">
    <property type="entry name" value="Trimeric LpxA-like enzymes"/>
    <property type="match status" value="1"/>
</dbReference>
<sequence length="193" mass="20768">MLKAVKIVYNLLMSILAMPVALLLIIAGKLAILCRAYSEISIIASKIPLGYGVTVRYIYYKFTLKSLGSNVKFKYGTFCQYPTAVIGNRVLFGYYNAIGEVSIGDDVIVGGFVNFVSGTRQHSFEDHSQPISTQKATGRTTIHIGSDVWIGSNALIAADVGSRCVIAAGSILIRPAESRAVYGGNPAKLIKTI</sequence>
<name>A0ABP7WND3_9SPHI</name>
<keyword evidence="1" id="KW-0472">Membrane</keyword>
<evidence type="ECO:0000313" key="3">
    <source>
        <dbReference type="Proteomes" id="UP001500841"/>
    </source>
</evidence>
<dbReference type="InterPro" id="IPR011004">
    <property type="entry name" value="Trimer_LpxA-like_sf"/>
</dbReference>
<dbReference type="Gene3D" id="2.160.10.10">
    <property type="entry name" value="Hexapeptide repeat proteins"/>
    <property type="match status" value="1"/>
</dbReference>
<organism evidence="2 3">
    <name type="scientific">Mucilaginibacter panaciglaebae</name>
    <dbReference type="NCBI Taxonomy" id="502331"/>
    <lineage>
        <taxon>Bacteria</taxon>
        <taxon>Pseudomonadati</taxon>
        <taxon>Bacteroidota</taxon>
        <taxon>Sphingobacteriia</taxon>
        <taxon>Sphingobacteriales</taxon>
        <taxon>Sphingobacteriaceae</taxon>
        <taxon>Mucilaginibacter</taxon>
    </lineage>
</organism>
<dbReference type="InterPro" id="IPR051159">
    <property type="entry name" value="Hexapeptide_acetyltransf"/>
</dbReference>
<dbReference type="RefSeq" id="WP_345102244.1">
    <property type="nucleotide sequence ID" value="NZ_BAABCV010000004.1"/>
</dbReference>
<feature type="transmembrane region" description="Helical" evidence="1">
    <location>
        <begin position="7"/>
        <end position="28"/>
    </location>
</feature>